<keyword evidence="4" id="KW-0378">Hydrolase</keyword>
<dbReference type="InterPro" id="IPR050491">
    <property type="entry name" value="AmpC-like"/>
</dbReference>
<dbReference type="EC" id="3.1.1.103" evidence="4"/>
<evidence type="ECO:0000313" key="5">
    <source>
        <dbReference type="Proteomes" id="UP001343698"/>
    </source>
</evidence>
<keyword evidence="5" id="KW-1185">Reference proteome</keyword>
<dbReference type="Pfam" id="PF00144">
    <property type="entry name" value="Beta-lactamase"/>
    <property type="match status" value="2"/>
</dbReference>
<dbReference type="PANTHER" id="PTHR46825">
    <property type="entry name" value="D-ALANYL-D-ALANINE-CARBOXYPEPTIDASE/ENDOPEPTIDASE AMPH"/>
    <property type="match status" value="1"/>
</dbReference>
<proteinExistence type="predicted"/>
<feature type="domain" description="Beta-lactamase-related" evidence="3">
    <location>
        <begin position="35"/>
        <end position="163"/>
    </location>
</feature>
<dbReference type="PANTHER" id="PTHR46825:SF11">
    <property type="entry name" value="PENICILLIN-BINDING PROTEIN 4"/>
    <property type="match status" value="1"/>
</dbReference>
<evidence type="ECO:0000256" key="1">
    <source>
        <dbReference type="ARBA" id="ARBA00004370"/>
    </source>
</evidence>
<comment type="caution">
    <text evidence="4">The sequence shown here is derived from an EMBL/GenBank/DDBJ whole genome shotgun (WGS) entry which is preliminary data.</text>
</comment>
<organism evidence="4 5">
    <name type="scientific">Maribacter flavus</name>
    <dbReference type="NCBI Taxonomy" id="1658664"/>
    <lineage>
        <taxon>Bacteria</taxon>
        <taxon>Pseudomonadati</taxon>
        <taxon>Bacteroidota</taxon>
        <taxon>Flavobacteriia</taxon>
        <taxon>Flavobacteriales</taxon>
        <taxon>Flavobacteriaceae</taxon>
        <taxon>Maribacter</taxon>
    </lineage>
</organism>
<dbReference type="InterPro" id="IPR012338">
    <property type="entry name" value="Beta-lactam/transpept-like"/>
</dbReference>
<dbReference type="SUPFAM" id="SSF56601">
    <property type="entry name" value="beta-lactamase/transpeptidase-like"/>
    <property type="match status" value="1"/>
</dbReference>
<name>A0ABU7IGK1_9FLAO</name>
<evidence type="ECO:0000259" key="3">
    <source>
        <dbReference type="Pfam" id="PF00144"/>
    </source>
</evidence>
<evidence type="ECO:0000313" key="4">
    <source>
        <dbReference type="EMBL" id="MEE1972067.1"/>
    </source>
</evidence>
<feature type="domain" description="Beta-lactamase-related" evidence="3">
    <location>
        <begin position="203"/>
        <end position="377"/>
    </location>
</feature>
<reference evidence="4 5" key="1">
    <citation type="submission" date="2024-01" db="EMBL/GenBank/DDBJ databases">
        <title>Maribacter spp. originated from different algae showed divergent polysaccharides utilization ability.</title>
        <authorList>
            <person name="Wang H."/>
            <person name="Wu Y."/>
        </authorList>
    </citation>
    <scope>NUCLEOTIDE SEQUENCE [LARGE SCALE GENOMIC DNA]</scope>
    <source>
        <strain evidence="4 5">KPT27_14</strain>
    </source>
</reference>
<dbReference type="GO" id="GO:0016787">
    <property type="term" value="F:hydrolase activity"/>
    <property type="evidence" value="ECO:0007669"/>
    <property type="project" value="UniProtKB-KW"/>
</dbReference>
<accession>A0ABU7IGK1</accession>
<dbReference type="Proteomes" id="UP001343698">
    <property type="component" value="Unassembled WGS sequence"/>
</dbReference>
<dbReference type="Gene3D" id="3.40.710.10">
    <property type="entry name" value="DD-peptidase/beta-lactamase superfamily"/>
    <property type="match status" value="1"/>
</dbReference>
<dbReference type="EMBL" id="JAZDDF010000002">
    <property type="protein sequence ID" value="MEE1972067.1"/>
    <property type="molecule type" value="Genomic_DNA"/>
</dbReference>
<dbReference type="InterPro" id="IPR001466">
    <property type="entry name" value="Beta-lactam-related"/>
</dbReference>
<comment type="subcellular location">
    <subcellularLocation>
        <location evidence="1">Membrane</location>
    </subcellularLocation>
</comment>
<sequence>MKKLIVLIVFLLIVVSGVSQNPNDLITSELEQIKNHSNLVGFGVAIVNKDSIVYAKGFGFSNKELKTPYATTTVQPIASISKTLLGMALIKAQELGLLQLDDAVNTYLPFKIYNPKFKDKHITIRQLANHTSSILDSEYYNRIYVFKEKIPRFYKHLPENIRPNVKEDIHRFNNNKMIPAARFIKNQYSTAGKWFTPENFSSNSPGTSYKYSNMGANIAAYIIEIVSGDSYTDFLQKHILNPLQMDDSGWHSKSNPLENMSTLYWYGYPIPNYEFITYGDGGFMTNIEDFSKFLSAVIKGYSGEQNDIQASSYEKMLKDPSDDDFKKNMFWTIDHEKIGHSGNDPGVISHAYFMKKNKRGIIVFVNSSETENDMQSVREIYRALLTYSDQLE</sequence>
<gene>
    <name evidence="4" type="ORF">V1H85_06395</name>
</gene>
<keyword evidence="2" id="KW-0472">Membrane</keyword>
<dbReference type="RefSeq" id="WP_272636228.1">
    <property type="nucleotide sequence ID" value="NZ_JAZDDF010000002.1"/>
</dbReference>
<evidence type="ECO:0000256" key="2">
    <source>
        <dbReference type="ARBA" id="ARBA00023136"/>
    </source>
</evidence>
<protein>
    <submittedName>
        <fullName evidence="4">Serine hydrolase domain-containing protein</fullName>
        <ecNumber evidence="4">3.1.1.103</ecNumber>
    </submittedName>
</protein>